<protein>
    <submittedName>
        <fullName evidence="2">Membrane-associated protein, putative</fullName>
    </submittedName>
</protein>
<name>A0A0S4IW84_BODSA</name>
<organism evidence="2 3">
    <name type="scientific">Bodo saltans</name>
    <name type="common">Flagellated protozoan</name>
    <dbReference type="NCBI Taxonomy" id="75058"/>
    <lineage>
        <taxon>Eukaryota</taxon>
        <taxon>Discoba</taxon>
        <taxon>Euglenozoa</taxon>
        <taxon>Kinetoplastea</taxon>
        <taxon>Metakinetoplastina</taxon>
        <taxon>Eubodonida</taxon>
        <taxon>Bodonidae</taxon>
        <taxon>Bodo</taxon>
    </lineage>
</organism>
<keyword evidence="1" id="KW-1133">Transmembrane helix</keyword>
<dbReference type="VEuPathDB" id="TriTrypDB:BSAL_76580"/>
<accession>A0A0S4IW84</accession>
<feature type="transmembrane region" description="Helical" evidence="1">
    <location>
        <begin position="12"/>
        <end position="30"/>
    </location>
</feature>
<proteinExistence type="predicted"/>
<evidence type="ECO:0000313" key="3">
    <source>
        <dbReference type="Proteomes" id="UP000051952"/>
    </source>
</evidence>
<dbReference type="EMBL" id="CYKH01000721">
    <property type="protein sequence ID" value="CUG26316.1"/>
    <property type="molecule type" value="Genomic_DNA"/>
</dbReference>
<sequence length="102" mass="11665">MHSTSARPRFCCGGGTVVVVPFVVVIRRWVICRSICKRLCPRSCIIVPSKHCCHSTSGVPRHRKISVHQWGWKRQRLRGSCIVYRPAHVLCVVPDYLRTIDV</sequence>
<dbReference type="Proteomes" id="UP000051952">
    <property type="component" value="Unassembled WGS sequence"/>
</dbReference>
<keyword evidence="1" id="KW-0812">Transmembrane</keyword>
<dbReference type="AlphaFoldDB" id="A0A0S4IW84"/>
<evidence type="ECO:0000256" key="1">
    <source>
        <dbReference type="SAM" id="Phobius"/>
    </source>
</evidence>
<keyword evidence="1" id="KW-0472">Membrane</keyword>
<evidence type="ECO:0000313" key="2">
    <source>
        <dbReference type="EMBL" id="CUG26316.1"/>
    </source>
</evidence>
<keyword evidence="3" id="KW-1185">Reference proteome</keyword>
<gene>
    <name evidence="2" type="ORF">BSAL_76580</name>
</gene>
<reference evidence="3" key="1">
    <citation type="submission" date="2015-09" db="EMBL/GenBank/DDBJ databases">
        <authorList>
            <consortium name="Pathogen Informatics"/>
        </authorList>
    </citation>
    <scope>NUCLEOTIDE SEQUENCE [LARGE SCALE GENOMIC DNA]</scope>
    <source>
        <strain evidence="3">Lake Konstanz</strain>
    </source>
</reference>